<dbReference type="SUPFAM" id="SSF53474">
    <property type="entry name" value="alpha/beta-Hydrolases"/>
    <property type="match status" value="1"/>
</dbReference>
<comment type="caution">
    <text evidence="5">The sequence shown here is derived from an EMBL/GenBank/DDBJ whole genome shotgun (WGS) entry which is preliminary data.</text>
</comment>
<evidence type="ECO:0000259" key="3">
    <source>
        <dbReference type="Pfam" id="PF00561"/>
    </source>
</evidence>
<dbReference type="EMBL" id="QDEB01037500">
    <property type="protein sequence ID" value="RZC39095.1"/>
    <property type="molecule type" value="Genomic_DNA"/>
</dbReference>
<accession>A0A482W296</accession>
<feature type="domain" description="AB hydrolase-1" evidence="3">
    <location>
        <begin position="78"/>
        <end position="171"/>
    </location>
</feature>
<evidence type="ECO:0000256" key="2">
    <source>
        <dbReference type="ARBA" id="ARBA00023098"/>
    </source>
</evidence>
<keyword evidence="6" id="KW-1185">Reference proteome</keyword>
<evidence type="ECO:0000256" key="1">
    <source>
        <dbReference type="ARBA" id="ARBA00022963"/>
    </source>
</evidence>
<feature type="non-terminal residue" evidence="5">
    <location>
        <position position="192"/>
    </location>
</feature>
<dbReference type="Gene3D" id="3.40.50.1820">
    <property type="entry name" value="alpha/beta hydrolase"/>
    <property type="match status" value="1"/>
</dbReference>
<evidence type="ECO:0000313" key="6">
    <source>
        <dbReference type="Proteomes" id="UP000292052"/>
    </source>
</evidence>
<dbReference type="InterPro" id="IPR000073">
    <property type="entry name" value="AB_hydrolase_1"/>
</dbReference>
<dbReference type="Pfam" id="PF04083">
    <property type="entry name" value="Abhydro_lipase"/>
    <property type="match status" value="1"/>
</dbReference>
<organism evidence="5 6">
    <name type="scientific">Asbolus verrucosus</name>
    <name type="common">Desert ironclad beetle</name>
    <dbReference type="NCBI Taxonomy" id="1661398"/>
    <lineage>
        <taxon>Eukaryota</taxon>
        <taxon>Metazoa</taxon>
        <taxon>Ecdysozoa</taxon>
        <taxon>Arthropoda</taxon>
        <taxon>Hexapoda</taxon>
        <taxon>Insecta</taxon>
        <taxon>Pterygota</taxon>
        <taxon>Neoptera</taxon>
        <taxon>Endopterygota</taxon>
        <taxon>Coleoptera</taxon>
        <taxon>Polyphaga</taxon>
        <taxon>Cucujiformia</taxon>
        <taxon>Tenebrionidae</taxon>
        <taxon>Pimeliinae</taxon>
        <taxon>Asbolus</taxon>
    </lineage>
</organism>
<sequence>HHFIATARNNACKNFEDYFHSDTSQNCFYNPDMFLETPALIEKYAGKVESHKVTTDDGYILTMFRIPRTKPKAFYLWHAGYDIWLSNARGTLFSEGHKKLKISSFQYWDFSFHEIGIYDISSQIKLIRSKINNSKISFIGHSMGTTTGLIYSSMHSLEAKNSINAFALLAIPVYFKYATSAIKYFVPYERIL</sequence>
<dbReference type="AlphaFoldDB" id="A0A482W296"/>
<dbReference type="Proteomes" id="UP000292052">
    <property type="component" value="Unassembled WGS sequence"/>
</dbReference>
<proteinExistence type="predicted"/>
<name>A0A482W296_ASBVE</name>
<dbReference type="Pfam" id="PF00561">
    <property type="entry name" value="Abhydrolase_1"/>
    <property type="match status" value="1"/>
</dbReference>
<keyword evidence="2" id="KW-0443">Lipid metabolism</keyword>
<dbReference type="OrthoDB" id="6776309at2759"/>
<gene>
    <name evidence="5" type="ORF">BDFB_007898</name>
</gene>
<dbReference type="InterPro" id="IPR006693">
    <property type="entry name" value="AB_hydrolase_lipase"/>
</dbReference>
<keyword evidence="1" id="KW-0442">Lipid degradation</keyword>
<feature type="non-terminal residue" evidence="5">
    <location>
        <position position="1"/>
    </location>
</feature>
<evidence type="ECO:0000259" key="4">
    <source>
        <dbReference type="Pfam" id="PF04083"/>
    </source>
</evidence>
<dbReference type="PANTHER" id="PTHR11005">
    <property type="entry name" value="LYSOSOMAL ACID LIPASE-RELATED"/>
    <property type="match status" value="1"/>
</dbReference>
<evidence type="ECO:0000313" key="5">
    <source>
        <dbReference type="EMBL" id="RZC39095.1"/>
    </source>
</evidence>
<reference evidence="5 6" key="1">
    <citation type="submission" date="2017-03" db="EMBL/GenBank/DDBJ databases">
        <title>Genome of the blue death feigning beetle - Asbolus verrucosus.</title>
        <authorList>
            <person name="Rider S.D."/>
        </authorList>
    </citation>
    <scope>NUCLEOTIDE SEQUENCE [LARGE SCALE GENOMIC DNA]</scope>
    <source>
        <strain evidence="5">Butters</strain>
        <tissue evidence="5">Head and leg muscle</tissue>
    </source>
</reference>
<protein>
    <submittedName>
        <fullName evidence="5">Abhydro lipase domain containing protein</fullName>
    </submittedName>
</protein>
<dbReference type="GO" id="GO:0016042">
    <property type="term" value="P:lipid catabolic process"/>
    <property type="evidence" value="ECO:0007669"/>
    <property type="project" value="UniProtKB-KW"/>
</dbReference>
<dbReference type="InterPro" id="IPR029058">
    <property type="entry name" value="AB_hydrolase_fold"/>
</dbReference>
<feature type="domain" description="Partial AB-hydrolase lipase" evidence="4">
    <location>
        <begin position="39"/>
        <end position="70"/>
    </location>
</feature>